<organism evidence="3 4">
    <name type="scientific">Ruminococcus albus 8</name>
    <dbReference type="NCBI Taxonomy" id="246199"/>
    <lineage>
        <taxon>Bacteria</taxon>
        <taxon>Bacillati</taxon>
        <taxon>Bacillota</taxon>
        <taxon>Clostridia</taxon>
        <taxon>Eubacteriales</taxon>
        <taxon>Oscillospiraceae</taxon>
        <taxon>Ruminococcus</taxon>
    </lineage>
</organism>
<dbReference type="InterPro" id="IPR011579">
    <property type="entry name" value="ATPase_dom"/>
</dbReference>
<gene>
    <name evidence="3" type="ORF">CUS_7255</name>
</gene>
<dbReference type="PANTHER" id="PTHR34704">
    <property type="entry name" value="ATPASE"/>
    <property type="match status" value="1"/>
</dbReference>
<accession>E9SDQ6</accession>
<dbReference type="eggNOG" id="COG1672">
    <property type="taxonomic scope" value="Bacteria"/>
</dbReference>
<evidence type="ECO:0000259" key="1">
    <source>
        <dbReference type="Pfam" id="PF01637"/>
    </source>
</evidence>
<dbReference type="InterPro" id="IPR004256">
    <property type="entry name" value="DUF234"/>
</dbReference>
<dbReference type="GO" id="GO:0005524">
    <property type="term" value="F:ATP binding"/>
    <property type="evidence" value="ECO:0007669"/>
    <property type="project" value="InterPro"/>
</dbReference>
<reference evidence="3 4" key="1">
    <citation type="submission" date="2011-02" db="EMBL/GenBank/DDBJ databases">
        <authorList>
            <person name="Nelson K.E."/>
            <person name="Sutton G."/>
            <person name="Torralba M."/>
            <person name="Durkin S."/>
            <person name="Harkins D."/>
            <person name="Montgomery R."/>
            <person name="Ziemer C."/>
            <person name="Klaassens E."/>
            <person name="Ocuiv P."/>
            <person name="Morrison M."/>
        </authorList>
    </citation>
    <scope>NUCLEOTIDE SEQUENCE [LARGE SCALE GENOMIC DNA]</scope>
    <source>
        <strain evidence="3 4">8</strain>
    </source>
</reference>
<dbReference type="EMBL" id="ADKM02000091">
    <property type="protein sequence ID" value="EGC02672.1"/>
    <property type="molecule type" value="Genomic_DNA"/>
</dbReference>
<dbReference type="PANTHER" id="PTHR34704:SF1">
    <property type="entry name" value="ATPASE"/>
    <property type="match status" value="1"/>
</dbReference>
<dbReference type="AlphaFoldDB" id="E9SDQ6"/>
<sequence length="457" mass="52901">MFIGREKELKQLNAELSSWKRKTAVLVYGKRRVGKSTLLSEAAKSFEGVVINHMCVTSTFEGNMELIYQSVSEGLGLPNIRFGSLFEMMDYMKTLDKKILLIIDEYPYLKQTKKKNEVDSYMQAVIDRLPENVKLVLCGSYITVMKELLEEGNPLFGRFSLIQHIRDFDYLDAAKFYPEFSVRDKVAFYAVFGGSPYVLENLDTGLTLRENIERLLLPETGLVRSHIENVMLKEIQKTFDARILEILGNGKKRYSEIRDKIISSETGLLDKQLKILLDMETIQKTEPINRRNDKKKQFYEIVDNLMRFYFTFIFGKAGTIARIGEEQFYNRNIDAVLEQFVSRRLEGIALQYFHRAAMLGNYPDIDDFGSYWYDDLATKTNGEFDCVIRRGKQYDFYECKYFDRPMTLEECRQEKEQLDSIKGITVSGVGFVCTGGFAFEGAEGFTLIDGKTLYFNE</sequence>
<keyword evidence="4" id="KW-1185">Reference proteome</keyword>
<evidence type="ECO:0000313" key="4">
    <source>
        <dbReference type="Proteomes" id="UP000004259"/>
    </source>
</evidence>
<dbReference type="Pfam" id="PF01637">
    <property type="entry name" value="ATPase_2"/>
    <property type="match status" value="1"/>
</dbReference>
<dbReference type="OrthoDB" id="9813134at2"/>
<evidence type="ECO:0000259" key="2">
    <source>
        <dbReference type="Pfam" id="PF03008"/>
    </source>
</evidence>
<dbReference type="STRING" id="246199.CUS_7255"/>
<protein>
    <recommendedName>
        <fullName evidence="5">ATP-binding protein</fullName>
    </recommendedName>
</protein>
<evidence type="ECO:0000313" key="3">
    <source>
        <dbReference type="EMBL" id="EGC02672.1"/>
    </source>
</evidence>
<dbReference type="InterPro" id="IPR027417">
    <property type="entry name" value="P-loop_NTPase"/>
</dbReference>
<dbReference type="RefSeq" id="WP_002850672.1">
    <property type="nucleotide sequence ID" value="NZ_ADKM02000091.1"/>
</dbReference>
<proteinExistence type="predicted"/>
<evidence type="ECO:0008006" key="5">
    <source>
        <dbReference type="Google" id="ProtNLM"/>
    </source>
</evidence>
<dbReference type="Pfam" id="PF03008">
    <property type="entry name" value="DUF234"/>
    <property type="match status" value="1"/>
</dbReference>
<feature type="domain" description="ATPase" evidence="1">
    <location>
        <begin position="2"/>
        <end position="202"/>
    </location>
</feature>
<dbReference type="Gene3D" id="3.40.50.300">
    <property type="entry name" value="P-loop containing nucleotide triphosphate hydrolases"/>
    <property type="match status" value="1"/>
</dbReference>
<feature type="domain" description="DUF234" evidence="2">
    <location>
        <begin position="309"/>
        <end position="403"/>
    </location>
</feature>
<dbReference type="Proteomes" id="UP000004259">
    <property type="component" value="Unassembled WGS sequence"/>
</dbReference>
<name>E9SDQ6_RUMAL</name>
<comment type="caution">
    <text evidence="3">The sequence shown here is derived from an EMBL/GenBank/DDBJ whole genome shotgun (WGS) entry which is preliminary data.</text>
</comment>
<dbReference type="SUPFAM" id="SSF52540">
    <property type="entry name" value="P-loop containing nucleoside triphosphate hydrolases"/>
    <property type="match status" value="1"/>
</dbReference>